<gene>
    <name evidence="2" type="ORF">MNOR_LOCUS7783</name>
</gene>
<reference evidence="2 3" key="1">
    <citation type="submission" date="2024-05" db="EMBL/GenBank/DDBJ databases">
        <authorList>
            <person name="Wallberg A."/>
        </authorList>
    </citation>
    <scope>NUCLEOTIDE SEQUENCE [LARGE SCALE GENOMIC DNA]</scope>
</reference>
<keyword evidence="3" id="KW-1185">Reference proteome</keyword>
<feature type="region of interest" description="Disordered" evidence="1">
    <location>
        <begin position="1"/>
        <end position="59"/>
    </location>
</feature>
<dbReference type="EMBL" id="CAXKWB010003492">
    <property type="protein sequence ID" value="CAL4069362.1"/>
    <property type="molecule type" value="Genomic_DNA"/>
</dbReference>
<dbReference type="Proteomes" id="UP001497623">
    <property type="component" value="Unassembled WGS sequence"/>
</dbReference>
<dbReference type="AlphaFoldDB" id="A0AAV2Q732"/>
<organism evidence="2 3">
    <name type="scientific">Meganyctiphanes norvegica</name>
    <name type="common">Northern krill</name>
    <name type="synonym">Thysanopoda norvegica</name>
    <dbReference type="NCBI Taxonomy" id="48144"/>
    <lineage>
        <taxon>Eukaryota</taxon>
        <taxon>Metazoa</taxon>
        <taxon>Ecdysozoa</taxon>
        <taxon>Arthropoda</taxon>
        <taxon>Crustacea</taxon>
        <taxon>Multicrustacea</taxon>
        <taxon>Malacostraca</taxon>
        <taxon>Eumalacostraca</taxon>
        <taxon>Eucarida</taxon>
        <taxon>Euphausiacea</taxon>
        <taxon>Euphausiidae</taxon>
        <taxon>Meganyctiphanes</taxon>
    </lineage>
</organism>
<feature type="compositionally biased region" description="Acidic residues" evidence="1">
    <location>
        <begin position="37"/>
        <end position="59"/>
    </location>
</feature>
<name>A0AAV2Q732_MEGNR</name>
<comment type="caution">
    <text evidence="2">The sequence shown here is derived from an EMBL/GenBank/DDBJ whole genome shotgun (WGS) entry which is preliminary data.</text>
</comment>
<evidence type="ECO:0000256" key="1">
    <source>
        <dbReference type="SAM" id="MobiDB-lite"/>
    </source>
</evidence>
<evidence type="ECO:0000313" key="2">
    <source>
        <dbReference type="EMBL" id="CAL4069362.1"/>
    </source>
</evidence>
<accession>A0AAV2Q732</accession>
<evidence type="ECO:0000313" key="3">
    <source>
        <dbReference type="Proteomes" id="UP001497623"/>
    </source>
</evidence>
<feature type="non-terminal residue" evidence="2">
    <location>
        <position position="1"/>
    </location>
</feature>
<protein>
    <submittedName>
        <fullName evidence="2">Uncharacterized protein</fullName>
    </submittedName>
</protein>
<sequence length="248" mass="29309">ENSDDSEDGSGHYENDAASVDSTVQEFTTELPLTYETTEEQEYTTEEQDYTTEEQDYTTEEQDYTTFMCRFLGREKRGKRCFDLSYRYSDDDGYINEWGEWVQNTETSPYPTSTPYPTTTTYPTYPTTINHHHIPNLPNHIPNRHHIPNLPNHIPNRHHIPNLPNHIPNRHHIPNLPNHIPNRHHTPNLPNHIPNHHPIPNHHHIPNHYPIPNHHPILNHYHHHPKRYKGWGHRPKLVMGGLRTPKYI</sequence>
<proteinExistence type="predicted"/>